<dbReference type="InterPro" id="IPR036291">
    <property type="entry name" value="NAD(P)-bd_dom_sf"/>
</dbReference>
<protein>
    <submittedName>
        <fullName evidence="2">NAD(P)-dependent oxidoreductase</fullName>
    </submittedName>
</protein>
<dbReference type="Proteomes" id="UP000660885">
    <property type="component" value="Unassembled WGS sequence"/>
</dbReference>
<name>A0ABS1UB40_9PROT</name>
<gene>
    <name evidence="2" type="ORF">JMJ56_28355</name>
</gene>
<evidence type="ECO:0000313" key="3">
    <source>
        <dbReference type="Proteomes" id="UP000660885"/>
    </source>
</evidence>
<keyword evidence="3" id="KW-1185">Reference proteome</keyword>
<dbReference type="EMBL" id="JAETWB010000040">
    <property type="protein sequence ID" value="MBL6081901.1"/>
    <property type="molecule type" value="Genomic_DNA"/>
</dbReference>
<feature type="domain" description="NAD-dependent epimerase/dehydratase" evidence="1">
    <location>
        <begin position="25"/>
        <end position="157"/>
    </location>
</feature>
<dbReference type="SUPFAM" id="SSF51735">
    <property type="entry name" value="NAD(P)-binding Rossmann-fold domains"/>
    <property type="match status" value="1"/>
</dbReference>
<reference evidence="2 3" key="1">
    <citation type="submission" date="2021-01" db="EMBL/GenBank/DDBJ databases">
        <title>Belnapia mucosa sp. nov. and Belnapia arida sp. nov., isolated from the Tabernas Desert (Almeria, Spain).</title>
        <authorList>
            <person name="Molina-Menor E."/>
            <person name="Vidal-Verdu A."/>
            <person name="Calonge A."/>
            <person name="Satari L."/>
            <person name="Pereto J."/>
            <person name="Porcar M."/>
        </authorList>
    </citation>
    <scope>NUCLEOTIDE SEQUENCE [LARGE SCALE GENOMIC DNA]</scope>
    <source>
        <strain evidence="2 3">T18</strain>
    </source>
</reference>
<comment type="caution">
    <text evidence="2">The sequence shown here is derived from an EMBL/GenBank/DDBJ whole genome shotgun (WGS) entry which is preliminary data.</text>
</comment>
<dbReference type="Pfam" id="PF01370">
    <property type="entry name" value="Epimerase"/>
    <property type="match status" value="1"/>
</dbReference>
<dbReference type="InterPro" id="IPR001509">
    <property type="entry name" value="Epimerase_deHydtase"/>
</dbReference>
<proteinExistence type="predicted"/>
<sequence length="227" mass="24780">MVNCAYDPRLKSQPYDAAYDVDLPLAASAAAAAAPYVMLSSRVVYGMTGRDGRLAEDMPLAPTSHYGRAKRETEARLRAIPGLALTILRLANIIDPLDAEGERVSFFGLALRGLRCEGRITFDMSPFVERDFLPAEILAERLVMVAADPRPGQFNMGSGVALPCGRIAEWLIEGYGGGTLLVSNCRDYDGFCLDMTAAARTWRFRPLGPAELRRHCVAAGRLLRQEG</sequence>
<evidence type="ECO:0000259" key="1">
    <source>
        <dbReference type="Pfam" id="PF01370"/>
    </source>
</evidence>
<organism evidence="2 3">
    <name type="scientific">Belnapia arida</name>
    <dbReference type="NCBI Taxonomy" id="2804533"/>
    <lineage>
        <taxon>Bacteria</taxon>
        <taxon>Pseudomonadati</taxon>
        <taxon>Pseudomonadota</taxon>
        <taxon>Alphaproteobacteria</taxon>
        <taxon>Acetobacterales</taxon>
        <taxon>Roseomonadaceae</taxon>
        <taxon>Belnapia</taxon>
    </lineage>
</organism>
<evidence type="ECO:0000313" key="2">
    <source>
        <dbReference type="EMBL" id="MBL6081901.1"/>
    </source>
</evidence>
<dbReference type="Gene3D" id="3.40.50.720">
    <property type="entry name" value="NAD(P)-binding Rossmann-like Domain"/>
    <property type="match status" value="1"/>
</dbReference>
<accession>A0ABS1UB40</accession>